<dbReference type="Gene3D" id="1.20.1280.290">
    <property type="match status" value="1"/>
</dbReference>
<dbReference type="InterPro" id="IPR006603">
    <property type="entry name" value="PQ-loop_rpt"/>
</dbReference>
<dbReference type="Proteomes" id="UP000789572">
    <property type="component" value="Unassembled WGS sequence"/>
</dbReference>
<dbReference type="AlphaFoldDB" id="A0A9N9G2M8"/>
<evidence type="ECO:0000256" key="4">
    <source>
        <dbReference type="ARBA" id="ARBA00023136"/>
    </source>
</evidence>
<evidence type="ECO:0000256" key="1">
    <source>
        <dbReference type="ARBA" id="ARBA00004141"/>
    </source>
</evidence>
<evidence type="ECO:0000256" key="2">
    <source>
        <dbReference type="ARBA" id="ARBA00022692"/>
    </source>
</evidence>
<gene>
    <name evidence="6" type="ORF">POCULU_LOCUS6305</name>
</gene>
<dbReference type="Pfam" id="PF04193">
    <property type="entry name" value="PQ-loop"/>
    <property type="match status" value="1"/>
</dbReference>
<feature type="non-terminal residue" evidence="6">
    <location>
        <position position="76"/>
    </location>
</feature>
<sequence>MVLGAIQTAGVIGVKIANEKGITWPKTTLGIIPTVILLCGFIPQFYEIYRAKMVQGVSLIFIALDISGAAFSTLSL</sequence>
<proteinExistence type="predicted"/>
<organism evidence="6 7">
    <name type="scientific">Paraglomus occultum</name>
    <dbReference type="NCBI Taxonomy" id="144539"/>
    <lineage>
        <taxon>Eukaryota</taxon>
        <taxon>Fungi</taxon>
        <taxon>Fungi incertae sedis</taxon>
        <taxon>Mucoromycota</taxon>
        <taxon>Glomeromycotina</taxon>
        <taxon>Glomeromycetes</taxon>
        <taxon>Paraglomerales</taxon>
        <taxon>Paraglomeraceae</taxon>
        <taxon>Paraglomus</taxon>
    </lineage>
</organism>
<comment type="subcellular location">
    <subcellularLocation>
        <location evidence="1">Membrane</location>
        <topology evidence="1">Multi-pass membrane protein</topology>
    </subcellularLocation>
</comment>
<comment type="caution">
    <text evidence="6">The sequence shown here is derived from an EMBL/GenBank/DDBJ whole genome shotgun (WGS) entry which is preliminary data.</text>
</comment>
<reference evidence="6" key="1">
    <citation type="submission" date="2021-06" db="EMBL/GenBank/DDBJ databases">
        <authorList>
            <person name="Kallberg Y."/>
            <person name="Tangrot J."/>
            <person name="Rosling A."/>
        </authorList>
    </citation>
    <scope>NUCLEOTIDE SEQUENCE</scope>
    <source>
        <strain evidence="6">IA702</strain>
    </source>
</reference>
<dbReference type="EMBL" id="CAJVPJ010001135">
    <property type="protein sequence ID" value="CAG8577332.1"/>
    <property type="molecule type" value="Genomic_DNA"/>
</dbReference>
<keyword evidence="3 5" id="KW-1133">Transmembrane helix</keyword>
<dbReference type="OrthoDB" id="407617at2759"/>
<evidence type="ECO:0000313" key="7">
    <source>
        <dbReference type="Proteomes" id="UP000789572"/>
    </source>
</evidence>
<feature type="transmembrane region" description="Helical" evidence="5">
    <location>
        <begin position="53"/>
        <end position="74"/>
    </location>
</feature>
<name>A0A9N9G2M8_9GLOM</name>
<feature type="transmembrane region" description="Helical" evidence="5">
    <location>
        <begin position="28"/>
        <end position="46"/>
    </location>
</feature>
<accession>A0A9N9G2M8</accession>
<dbReference type="SMART" id="SM00679">
    <property type="entry name" value="CTNS"/>
    <property type="match status" value="1"/>
</dbReference>
<evidence type="ECO:0000313" key="6">
    <source>
        <dbReference type="EMBL" id="CAG8577332.1"/>
    </source>
</evidence>
<keyword evidence="2 5" id="KW-0812">Transmembrane</keyword>
<keyword evidence="7" id="KW-1185">Reference proteome</keyword>
<dbReference type="GO" id="GO:0016020">
    <property type="term" value="C:membrane"/>
    <property type="evidence" value="ECO:0007669"/>
    <property type="project" value="UniProtKB-SubCell"/>
</dbReference>
<keyword evidence="4 5" id="KW-0472">Membrane</keyword>
<protein>
    <submittedName>
        <fullName evidence="6">3983_t:CDS:1</fullName>
    </submittedName>
</protein>
<evidence type="ECO:0000256" key="5">
    <source>
        <dbReference type="SAM" id="Phobius"/>
    </source>
</evidence>
<evidence type="ECO:0000256" key="3">
    <source>
        <dbReference type="ARBA" id="ARBA00022989"/>
    </source>
</evidence>